<reference evidence="3" key="1">
    <citation type="submission" date="2020-01" db="EMBL/GenBank/DDBJ databases">
        <title>'Steroidobacter agaridevorans' sp. nov., agar-degrading bacteria isolated from rhizosphere soils.</title>
        <authorList>
            <person name="Ikenaga M."/>
            <person name="Kataoka M."/>
            <person name="Murouchi A."/>
            <person name="Katsuragi S."/>
            <person name="Sakai M."/>
        </authorList>
    </citation>
    <scope>NUCLEOTIDE SEQUENCE [LARGE SCALE GENOMIC DNA]</scope>
    <source>
        <strain evidence="3">YU21-B</strain>
    </source>
</reference>
<dbReference type="Pfam" id="PF18029">
    <property type="entry name" value="Glyoxalase_6"/>
    <property type="match status" value="1"/>
</dbReference>
<proteinExistence type="predicted"/>
<feature type="domain" description="VOC" evidence="1">
    <location>
        <begin position="2"/>
        <end position="126"/>
    </location>
</feature>
<dbReference type="SUPFAM" id="SSF54593">
    <property type="entry name" value="Glyoxalase/Bleomycin resistance protein/Dihydroxybiphenyl dioxygenase"/>
    <property type="match status" value="1"/>
</dbReference>
<dbReference type="EMBL" id="BLJN01000003">
    <property type="protein sequence ID" value="GFE81008.1"/>
    <property type="molecule type" value="Genomic_DNA"/>
</dbReference>
<keyword evidence="3" id="KW-1185">Reference proteome</keyword>
<sequence>MTVKMLVNIDVDDLAKATDFYCKAFNLHVGRRFGADAVELLGGTSPIYLLVKPNGTTASATSRHLRSYARHWTPVHLDFVVEEIEGALDRARNAGARLETQVKTNNWGKIAMLADPFGHGICLIEFVGKGYDEIATSHDQKHR</sequence>
<dbReference type="RefSeq" id="WP_161812714.1">
    <property type="nucleotide sequence ID" value="NZ_BLJN01000003.1"/>
</dbReference>
<dbReference type="InterPro" id="IPR029068">
    <property type="entry name" value="Glyas_Bleomycin-R_OHBP_Dase"/>
</dbReference>
<organism evidence="2 3">
    <name type="scientific">Steroidobacter agaridevorans</name>
    <dbReference type="NCBI Taxonomy" id="2695856"/>
    <lineage>
        <taxon>Bacteria</taxon>
        <taxon>Pseudomonadati</taxon>
        <taxon>Pseudomonadota</taxon>
        <taxon>Gammaproteobacteria</taxon>
        <taxon>Steroidobacterales</taxon>
        <taxon>Steroidobacteraceae</taxon>
        <taxon>Steroidobacter</taxon>
    </lineage>
</organism>
<gene>
    <name evidence="2" type="ORF">GCM10011487_30080</name>
</gene>
<dbReference type="PROSITE" id="PS51819">
    <property type="entry name" value="VOC"/>
    <property type="match status" value="1"/>
</dbReference>
<dbReference type="Proteomes" id="UP000445000">
    <property type="component" value="Unassembled WGS sequence"/>
</dbReference>
<name>A0A829YDT8_9GAMM</name>
<protein>
    <submittedName>
        <fullName evidence="2">Glyoxalase</fullName>
    </submittedName>
</protein>
<dbReference type="AlphaFoldDB" id="A0A829YDT8"/>
<dbReference type="Gene3D" id="3.10.180.10">
    <property type="entry name" value="2,3-Dihydroxybiphenyl 1,2-Dioxygenase, domain 1"/>
    <property type="match status" value="1"/>
</dbReference>
<evidence type="ECO:0000259" key="1">
    <source>
        <dbReference type="PROSITE" id="PS51819"/>
    </source>
</evidence>
<evidence type="ECO:0000313" key="2">
    <source>
        <dbReference type="EMBL" id="GFE81008.1"/>
    </source>
</evidence>
<evidence type="ECO:0000313" key="3">
    <source>
        <dbReference type="Proteomes" id="UP000445000"/>
    </source>
</evidence>
<accession>A0A829YDT8</accession>
<dbReference type="InterPro" id="IPR037523">
    <property type="entry name" value="VOC_core"/>
</dbReference>
<comment type="caution">
    <text evidence="2">The sequence shown here is derived from an EMBL/GenBank/DDBJ whole genome shotgun (WGS) entry which is preliminary data.</text>
</comment>
<dbReference type="InterPro" id="IPR041581">
    <property type="entry name" value="Glyoxalase_6"/>
</dbReference>